<dbReference type="InterPro" id="IPR018706">
    <property type="entry name" value="DUF2214_membrane"/>
</dbReference>
<dbReference type="PATRIC" id="fig|443610.3.peg.2653"/>
<dbReference type="Proteomes" id="UP000033632">
    <property type="component" value="Unassembled WGS sequence"/>
</dbReference>
<keyword evidence="1" id="KW-0812">Transmembrane</keyword>
<feature type="transmembrane region" description="Helical" evidence="1">
    <location>
        <begin position="26"/>
        <end position="46"/>
    </location>
</feature>
<comment type="caution">
    <text evidence="2">The sequence shown here is derived from an EMBL/GenBank/DDBJ whole genome shotgun (WGS) entry which is preliminary data.</text>
</comment>
<feature type="transmembrane region" description="Helical" evidence="1">
    <location>
        <begin position="94"/>
        <end position="118"/>
    </location>
</feature>
<dbReference type="Pfam" id="PF09980">
    <property type="entry name" value="DUF2214"/>
    <property type="match status" value="1"/>
</dbReference>
<proteinExistence type="predicted"/>
<organism evidence="2 3">
    <name type="scientific">Devosia geojensis</name>
    <dbReference type="NCBI Taxonomy" id="443610"/>
    <lineage>
        <taxon>Bacteria</taxon>
        <taxon>Pseudomonadati</taxon>
        <taxon>Pseudomonadota</taxon>
        <taxon>Alphaproteobacteria</taxon>
        <taxon>Hyphomicrobiales</taxon>
        <taxon>Devosiaceae</taxon>
        <taxon>Devosia</taxon>
    </lineage>
</organism>
<protein>
    <submittedName>
        <fullName evidence="2">Membrane protein</fullName>
    </submittedName>
</protein>
<reference evidence="2 3" key="1">
    <citation type="submission" date="2015-03" db="EMBL/GenBank/DDBJ databases">
        <authorList>
            <person name="Hassan Y.I."/>
            <person name="Lepp D."/>
            <person name="Li X.-Z."/>
            <person name="Zhou T."/>
        </authorList>
    </citation>
    <scope>NUCLEOTIDE SEQUENCE [LARGE SCALE GENOMIC DNA]</scope>
    <source>
        <strain evidence="2 3">BD-c194</strain>
    </source>
</reference>
<sequence>MQSGDGRNANGPCKAETDVLDLVLAYAHHLAVFSVVGLIFAEMVVLRPGLSGKRIVQLAGLDSAYGGFATLVLVAGFSRVIWGDAGMGFYFPNPVFWTKIGLFVAVGVISISPTLAIARWRRAAKADEAYVPPEAEVRRARRFIHVEMLLLALIPLAAAAMARGYGL</sequence>
<dbReference type="AlphaFoldDB" id="A0A0F5FXQ7"/>
<gene>
    <name evidence="2" type="ORF">VE25_00985</name>
</gene>
<evidence type="ECO:0000313" key="2">
    <source>
        <dbReference type="EMBL" id="KKB13603.1"/>
    </source>
</evidence>
<feature type="transmembrane region" description="Helical" evidence="1">
    <location>
        <begin position="148"/>
        <end position="166"/>
    </location>
</feature>
<dbReference type="EMBL" id="JZEX01000021">
    <property type="protein sequence ID" value="KKB13603.1"/>
    <property type="molecule type" value="Genomic_DNA"/>
</dbReference>
<name>A0A0F5FXQ7_9HYPH</name>
<evidence type="ECO:0000313" key="3">
    <source>
        <dbReference type="Proteomes" id="UP000033632"/>
    </source>
</evidence>
<feature type="transmembrane region" description="Helical" evidence="1">
    <location>
        <begin position="58"/>
        <end position="82"/>
    </location>
</feature>
<dbReference type="STRING" id="443610.VE25_00985"/>
<evidence type="ECO:0000256" key="1">
    <source>
        <dbReference type="SAM" id="Phobius"/>
    </source>
</evidence>
<keyword evidence="1" id="KW-0472">Membrane</keyword>
<keyword evidence="1" id="KW-1133">Transmembrane helix</keyword>
<accession>A0A0F5FXQ7</accession>
<keyword evidence="3" id="KW-1185">Reference proteome</keyword>